<dbReference type="CDD" id="cd06916">
    <property type="entry name" value="NR_DBD_like"/>
    <property type="match status" value="1"/>
</dbReference>
<keyword evidence="11" id="KW-1185">Reference proteome</keyword>
<evidence type="ECO:0000256" key="8">
    <source>
        <dbReference type="ARBA" id="ARBA00023242"/>
    </source>
</evidence>
<dbReference type="InterPro" id="IPR050274">
    <property type="entry name" value="Nuclear_hormone_rcpt_NR2"/>
</dbReference>
<feature type="non-terminal residue" evidence="10">
    <location>
        <position position="70"/>
    </location>
</feature>
<evidence type="ECO:0000256" key="6">
    <source>
        <dbReference type="ARBA" id="ARBA00023163"/>
    </source>
</evidence>
<keyword evidence="1" id="KW-0479">Metal-binding</keyword>
<proteinExistence type="predicted"/>
<dbReference type="SUPFAM" id="SSF57716">
    <property type="entry name" value="Glucocorticoid receptor-like (DNA-binding domain)"/>
    <property type="match status" value="1"/>
</dbReference>
<name>A0A7K7Z5D8_9PASE</name>
<dbReference type="SMART" id="SM00399">
    <property type="entry name" value="ZnF_C4"/>
    <property type="match status" value="1"/>
</dbReference>
<keyword evidence="4" id="KW-0805">Transcription regulation</keyword>
<dbReference type="GO" id="GO:0008270">
    <property type="term" value="F:zinc ion binding"/>
    <property type="evidence" value="ECO:0007669"/>
    <property type="project" value="UniProtKB-KW"/>
</dbReference>
<evidence type="ECO:0000256" key="2">
    <source>
        <dbReference type="ARBA" id="ARBA00022771"/>
    </source>
</evidence>
<gene>
    <name evidence="10" type="primary">Rxra_0</name>
    <name evidence="10" type="ORF">MELVER_R14719</name>
</gene>
<dbReference type="AlphaFoldDB" id="A0A7K7Z5D8"/>
<keyword evidence="5" id="KW-0238">DNA-binding</keyword>
<dbReference type="PRINTS" id="PR00047">
    <property type="entry name" value="STROIDFINGER"/>
</dbReference>
<dbReference type="GO" id="GO:0043565">
    <property type="term" value="F:sequence-specific DNA binding"/>
    <property type="evidence" value="ECO:0007669"/>
    <property type="project" value="InterPro"/>
</dbReference>
<dbReference type="PROSITE" id="PS00031">
    <property type="entry name" value="NUCLEAR_REC_DBD_1"/>
    <property type="match status" value="1"/>
</dbReference>
<sequence length="70" mass="8181">LCAICGDRSSGKHYGVSSCEGCKGFFKRTIRKDLTYTCRDNRECVVDKRQRNRCQYCRYQKCLATGMKRE</sequence>
<dbReference type="PANTHER" id="PTHR24083">
    <property type="entry name" value="NUCLEAR HORMONE RECEPTOR"/>
    <property type="match status" value="1"/>
</dbReference>
<evidence type="ECO:0000256" key="1">
    <source>
        <dbReference type="ARBA" id="ARBA00022723"/>
    </source>
</evidence>
<feature type="domain" description="Nuclear receptor" evidence="9">
    <location>
        <begin position="1"/>
        <end position="70"/>
    </location>
</feature>
<dbReference type="PROSITE" id="PS51030">
    <property type="entry name" value="NUCLEAR_REC_DBD_2"/>
    <property type="match status" value="1"/>
</dbReference>
<dbReference type="InterPro" id="IPR001628">
    <property type="entry name" value="Znf_hrmn_rcpt"/>
</dbReference>
<evidence type="ECO:0000313" key="10">
    <source>
        <dbReference type="EMBL" id="NXA85101.1"/>
    </source>
</evidence>
<keyword evidence="2" id="KW-0863">Zinc-finger</keyword>
<reference evidence="10 11" key="1">
    <citation type="submission" date="2019-09" db="EMBL/GenBank/DDBJ databases">
        <title>Bird 10,000 Genomes (B10K) Project - Family phase.</title>
        <authorList>
            <person name="Zhang G."/>
        </authorList>
    </citation>
    <scope>NUCLEOTIDE SEQUENCE [LARGE SCALE GENOMIC DNA]</scope>
    <source>
        <strain evidence="10">B10K-DU-029-37</strain>
        <tissue evidence="10">Liver</tissue>
    </source>
</reference>
<dbReference type="FunFam" id="3.30.50.10:FF:000056">
    <property type="entry name" value="Peroxisome proliferator-activated receptor gamma"/>
    <property type="match status" value="1"/>
</dbReference>
<dbReference type="GO" id="GO:0003700">
    <property type="term" value="F:DNA-binding transcription factor activity"/>
    <property type="evidence" value="ECO:0007669"/>
    <property type="project" value="InterPro"/>
</dbReference>
<feature type="non-terminal residue" evidence="10">
    <location>
        <position position="1"/>
    </location>
</feature>
<evidence type="ECO:0000256" key="7">
    <source>
        <dbReference type="ARBA" id="ARBA00023170"/>
    </source>
</evidence>
<evidence type="ECO:0000256" key="4">
    <source>
        <dbReference type="ARBA" id="ARBA00023015"/>
    </source>
</evidence>
<evidence type="ECO:0000256" key="5">
    <source>
        <dbReference type="ARBA" id="ARBA00023125"/>
    </source>
</evidence>
<keyword evidence="8" id="KW-0539">Nucleus</keyword>
<dbReference type="Proteomes" id="UP000538725">
    <property type="component" value="Unassembled WGS sequence"/>
</dbReference>
<protein>
    <submittedName>
        <fullName evidence="10">RXRA protein</fullName>
    </submittedName>
</protein>
<dbReference type="Pfam" id="PF00105">
    <property type="entry name" value="zf-C4"/>
    <property type="match status" value="1"/>
</dbReference>
<evidence type="ECO:0000256" key="3">
    <source>
        <dbReference type="ARBA" id="ARBA00022833"/>
    </source>
</evidence>
<accession>A0A7K7Z5D8</accession>
<dbReference type="InterPro" id="IPR013088">
    <property type="entry name" value="Znf_NHR/GATA"/>
</dbReference>
<comment type="caution">
    <text evidence="10">The sequence shown here is derived from an EMBL/GenBank/DDBJ whole genome shotgun (WGS) entry which is preliminary data.</text>
</comment>
<keyword evidence="6" id="KW-0804">Transcription</keyword>
<evidence type="ECO:0000259" key="9">
    <source>
        <dbReference type="PROSITE" id="PS51030"/>
    </source>
</evidence>
<organism evidence="10 11">
    <name type="scientific">Melanocharis versteri</name>
    <name type="common">Fan-tailed berrypecker</name>
    <dbReference type="NCBI Taxonomy" id="254552"/>
    <lineage>
        <taxon>Eukaryota</taxon>
        <taxon>Metazoa</taxon>
        <taxon>Chordata</taxon>
        <taxon>Craniata</taxon>
        <taxon>Vertebrata</taxon>
        <taxon>Euteleostomi</taxon>
        <taxon>Archelosauria</taxon>
        <taxon>Archosauria</taxon>
        <taxon>Dinosauria</taxon>
        <taxon>Saurischia</taxon>
        <taxon>Theropoda</taxon>
        <taxon>Coelurosauria</taxon>
        <taxon>Aves</taxon>
        <taxon>Neognathae</taxon>
        <taxon>Neoaves</taxon>
        <taxon>Telluraves</taxon>
        <taxon>Australaves</taxon>
        <taxon>Passeriformes</taxon>
        <taxon>Passeroidea</taxon>
        <taxon>Melanocharitidae</taxon>
        <taxon>Melanocharis</taxon>
    </lineage>
</organism>
<dbReference type="EMBL" id="VZTG01000043">
    <property type="protein sequence ID" value="NXA85101.1"/>
    <property type="molecule type" value="Genomic_DNA"/>
</dbReference>
<keyword evidence="3" id="KW-0862">Zinc</keyword>
<evidence type="ECO:0000313" key="11">
    <source>
        <dbReference type="Proteomes" id="UP000538725"/>
    </source>
</evidence>
<keyword evidence="7" id="KW-0675">Receptor</keyword>
<dbReference type="Gene3D" id="3.30.50.10">
    <property type="entry name" value="Erythroid Transcription Factor GATA-1, subunit A"/>
    <property type="match status" value="1"/>
</dbReference>